<evidence type="ECO:0000313" key="2">
    <source>
        <dbReference type="Proteomes" id="UP000316747"/>
    </source>
</evidence>
<organism evidence="1 2">
    <name type="scientific">Humibacillus xanthopallidus</name>
    <dbReference type="NCBI Taxonomy" id="412689"/>
    <lineage>
        <taxon>Bacteria</taxon>
        <taxon>Bacillati</taxon>
        <taxon>Actinomycetota</taxon>
        <taxon>Actinomycetes</taxon>
        <taxon>Micrococcales</taxon>
        <taxon>Intrasporangiaceae</taxon>
        <taxon>Humibacillus</taxon>
    </lineage>
</organism>
<name>A0A543HZI8_9MICO</name>
<proteinExistence type="predicted"/>
<gene>
    <name evidence="1" type="ORF">FBY41_0073</name>
</gene>
<dbReference type="RefSeq" id="WP_141841466.1">
    <property type="nucleotide sequence ID" value="NZ_VFPM01000001.1"/>
</dbReference>
<dbReference type="AlphaFoldDB" id="A0A543HZI8"/>
<dbReference type="SUPFAM" id="SSF52540">
    <property type="entry name" value="P-loop containing nucleoside triphosphate hydrolases"/>
    <property type="match status" value="1"/>
</dbReference>
<dbReference type="OrthoDB" id="7873212at2"/>
<evidence type="ECO:0008006" key="3">
    <source>
        <dbReference type="Google" id="ProtNLM"/>
    </source>
</evidence>
<evidence type="ECO:0000313" key="1">
    <source>
        <dbReference type="EMBL" id="TQM63728.1"/>
    </source>
</evidence>
<comment type="caution">
    <text evidence="1">The sequence shown here is derived from an EMBL/GenBank/DDBJ whole genome shotgun (WGS) entry which is preliminary data.</text>
</comment>
<dbReference type="EMBL" id="VFPM01000001">
    <property type="protein sequence ID" value="TQM63728.1"/>
    <property type="molecule type" value="Genomic_DNA"/>
</dbReference>
<accession>A0A543HZI8</accession>
<protein>
    <recommendedName>
        <fullName evidence="3">NACHT domain-containing protein</fullName>
    </recommendedName>
</protein>
<dbReference type="InterPro" id="IPR027417">
    <property type="entry name" value="P-loop_NTPase"/>
</dbReference>
<keyword evidence="2" id="KW-1185">Reference proteome</keyword>
<dbReference type="Gene3D" id="3.40.50.300">
    <property type="entry name" value="P-loop containing nucleotide triphosphate hydrolases"/>
    <property type="match status" value="1"/>
</dbReference>
<reference evidence="1 2" key="1">
    <citation type="submission" date="2019-06" db="EMBL/GenBank/DDBJ databases">
        <title>Genome sequencing of plant associated microbes to promote plant fitness in Sorghum bicolor and Oryza sativa.</title>
        <authorList>
            <person name="Coleman-Derr D."/>
        </authorList>
    </citation>
    <scope>NUCLEOTIDE SEQUENCE [LARGE SCALE GENOMIC DNA]</scope>
    <source>
        <strain evidence="1 2">KV-663</strain>
    </source>
</reference>
<sequence length="759" mass="82957">MDHPKDFEVRVLAIARAIHDPLGLQGSRMILGKERDGVFISEDAINVYEVTTSPAKAKAVKDGQKLAELVKHLKSARENRFKSATGWFVTAGEPTAEQREAIRSISRTSTYDIHIVSVQTLRGRLCNVEGYLAARGQSPFGSVYSDHAGSATVEPRIRRATKQIGVRELAAEILDGARLLLTGDFGVGKSFTLRELYFELRKRYFKRPAENPFPVHINLRECVGLRTPAEVLRRHAEEIGFSDDRGLISAWRAGSCILLLDGFDEVIPSRWLGSATNLRQVRWEALSPIRRLVEEAPHGAGIIVAGRGHYFSSPEEMQSALGLGRAETLFLDDFDEEQADEFLAANTPGLKVPEWLPTRPLLLSHLVKIGALSSAAEIGQMEPAAAWRVLLQMICEREARIYQSVPPQTIQALLQRLATAARMKGDPLSRLTVADLERVFFEVSGRRTDEEVFQLLLRLPGLAVTESGANAEERIFADEVLASTAYGEDLAEYISSPYQGHVLCEAATWPDSADDMAIDACALSLGSRGITPRQVIAACENRMNHHFYDAILMDAIRVSDEVGDHGFPGNFIVEGILVRQLAVGPEMTALGNAHIRDSVIEVLDMSQVERADDCPTIEKSLVSKVLGLTSLSDALKVRFPATEIAQFSASNATTNGIMGLTLDLDDRVALSVLHKVYAKRGSGRKDSALPRGLDQAAKERLPHVLTELLSSGLLSSTSRGNVVLYLPVKGISTQVAELLAAPNTFRLSEAATLVGATSD</sequence>
<dbReference type="Proteomes" id="UP000316747">
    <property type="component" value="Unassembled WGS sequence"/>
</dbReference>